<sequence length="169" mass="18595">MSATVKEKSESSSNLLPLHVYFERIPSIINVPSTSIFHLTNYGAVPIFTTCTSSAQFKNLASLTSLFCQAYEMISRLQLGKPKRVVGSYFCLEDPYVGAELVQVSCTDDRMFEREMVNSMDGTKGPTEIAKVKLPLIASVVGIKGTMASIIDISKEIEKVAQIVIKNLH</sequence>
<organism evidence="1 2">
    <name type="scientific">Pneumocystis murina (strain B123)</name>
    <name type="common">Mouse pneumocystis pneumonia agent</name>
    <name type="synonym">Pneumocystis carinii f. sp. muris</name>
    <dbReference type="NCBI Taxonomy" id="1069680"/>
    <lineage>
        <taxon>Eukaryota</taxon>
        <taxon>Fungi</taxon>
        <taxon>Dikarya</taxon>
        <taxon>Ascomycota</taxon>
        <taxon>Taphrinomycotina</taxon>
        <taxon>Pneumocystomycetes</taxon>
        <taxon>Pneumocystaceae</taxon>
        <taxon>Pneumocystis</taxon>
    </lineage>
</organism>
<dbReference type="InterPro" id="IPR035186">
    <property type="entry name" value="DUF5308"/>
</dbReference>
<protein>
    <submittedName>
        <fullName evidence="1">Uncharacterized protein</fullName>
    </submittedName>
</protein>
<dbReference type="GeneID" id="19893741"/>
<comment type="caution">
    <text evidence="1">The sequence shown here is derived from an EMBL/GenBank/DDBJ whole genome shotgun (WGS) entry which is preliminary data.</text>
</comment>
<dbReference type="HOGENOM" id="CLU_1579194_0_0_1"/>
<dbReference type="VEuPathDB" id="FungiDB:PNEG_00043"/>
<proteinExistence type="predicted"/>
<evidence type="ECO:0000313" key="2">
    <source>
        <dbReference type="Proteomes" id="UP000011958"/>
    </source>
</evidence>
<dbReference type="RefSeq" id="XP_007871896.1">
    <property type="nucleotide sequence ID" value="XM_007873705.1"/>
</dbReference>
<dbReference type="EMBL" id="AFWA02000005">
    <property type="protein sequence ID" value="EMR11601.1"/>
    <property type="molecule type" value="Genomic_DNA"/>
</dbReference>
<dbReference type="Pfam" id="PF17233">
    <property type="entry name" value="DUF5308"/>
    <property type="match status" value="1"/>
</dbReference>
<name>M7NWS0_PNEMU</name>
<gene>
    <name evidence="1" type="ORF">PNEG_00043</name>
</gene>
<evidence type="ECO:0000313" key="1">
    <source>
        <dbReference type="EMBL" id="EMR11601.1"/>
    </source>
</evidence>
<dbReference type="OrthoDB" id="5323663at2759"/>
<dbReference type="AlphaFoldDB" id="M7NWS0"/>
<accession>M7NWS0</accession>
<keyword evidence="2" id="KW-1185">Reference proteome</keyword>
<dbReference type="Proteomes" id="UP000011958">
    <property type="component" value="Unassembled WGS sequence"/>
</dbReference>
<reference evidence="2" key="1">
    <citation type="journal article" date="2016" name="Nat. Commun.">
        <title>Genome analysis of three Pneumocystis species reveals adaptation mechanisms to life exclusively in mammalian hosts.</title>
        <authorList>
            <person name="Ma L."/>
            <person name="Chen Z."/>
            <person name="Huang D.W."/>
            <person name="Kutty G."/>
            <person name="Ishihara M."/>
            <person name="Wang H."/>
            <person name="Abouelleil A."/>
            <person name="Bishop L."/>
            <person name="Davey E."/>
            <person name="Deng R."/>
            <person name="Deng X."/>
            <person name="Fan L."/>
            <person name="Fantoni G."/>
            <person name="Fitzgerald M."/>
            <person name="Gogineni E."/>
            <person name="Goldberg J.M."/>
            <person name="Handley G."/>
            <person name="Hu X."/>
            <person name="Huber C."/>
            <person name="Jiao X."/>
            <person name="Jones K."/>
            <person name="Levin J.Z."/>
            <person name="Liu Y."/>
            <person name="Macdonald P."/>
            <person name="Melnikov A."/>
            <person name="Raley C."/>
            <person name="Sassi M."/>
            <person name="Sherman B.T."/>
            <person name="Song X."/>
            <person name="Sykes S."/>
            <person name="Tran B."/>
            <person name="Walsh L."/>
            <person name="Xia Y."/>
            <person name="Yang J."/>
            <person name="Young S."/>
            <person name="Zeng Q."/>
            <person name="Zheng X."/>
            <person name="Stephens R."/>
            <person name="Nusbaum C."/>
            <person name="Birren B.W."/>
            <person name="Azadi P."/>
            <person name="Lempicki R.A."/>
            <person name="Cuomo C.A."/>
            <person name="Kovacs J.A."/>
        </authorList>
    </citation>
    <scope>NUCLEOTIDE SEQUENCE [LARGE SCALE GENOMIC DNA]</scope>
    <source>
        <strain evidence="2">B123</strain>
    </source>
</reference>